<reference evidence="2" key="1">
    <citation type="submission" date="2015-12" db="EMBL/GenBank/DDBJ databases">
        <authorList>
            <person name="Lima A."/>
            <person name="Farahani Zayas N."/>
            <person name="Castro Da Silva M.A."/>
            <person name="Cabral A."/>
            <person name="Pessatti M.L."/>
        </authorList>
    </citation>
    <scope>NUCLEOTIDE SEQUENCE [LARGE SCALE GENOMIC DNA]</scope>
    <source>
        <strain evidence="2">LAMA 842</strain>
    </source>
</reference>
<accession>A0A137SC25</accession>
<protein>
    <submittedName>
        <fullName evidence="1">Uncharacterized protein</fullName>
    </submittedName>
</protein>
<gene>
    <name evidence="1" type="ORF">J122_1941</name>
</gene>
<evidence type="ECO:0000313" key="1">
    <source>
        <dbReference type="EMBL" id="KXO09991.1"/>
    </source>
</evidence>
<comment type="caution">
    <text evidence="1">The sequence shown here is derived from an EMBL/GenBank/DDBJ whole genome shotgun (WGS) entry which is preliminary data.</text>
</comment>
<dbReference type="Proteomes" id="UP000070282">
    <property type="component" value="Unassembled WGS sequence"/>
</dbReference>
<evidence type="ECO:0000313" key="2">
    <source>
        <dbReference type="Proteomes" id="UP000070282"/>
    </source>
</evidence>
<proteinExistence type="predicted"/>
<keyword evidence="2" id="KW-1185">Reference proteome</keyword>
<dbReference type="EMBL" id="LOCO01000008">
    <property type="protein sequence ID" value="KXO09991.1"/>
    <property type="molecule type" value="Genomic_DNA"/>
</dbReference>
<sequence length="51" mass="5469">MCEQDHWFCPDLLPDNQNHQTTAAIRASPAALTRIVSISSAPLALPGCGCF</sequence>
<name>A0A137SC25_9GAMM</name>
<organism evidence="1 2">
    <name type="scientific">Marinobacter excellens LAMA 842</name>
    <dbReference type="NCBI Taxonomy" id="1306954"/>
    <lineage>
        <taxon>Bacteria</taxon>
        <taxon>Pseudomonadati</taxon>
        <taxon>Pseudomonadota</taxon>
        <taxon>Gammaproteobacteria</taxon>
        <taxon>Pseudomonadales</taxon>
        <taxon>Marinobacteraceae</taxon>
        <taxon>Marinobacter</taxon>
    </lineage>
</organism>
<dbReference type="AlphaFoldDB" id="A0A137SC25"/>